<evidence type="ECO:0000313" key="3">
    <source>
        <dbReference type="Proteomes" id="UP001384579"/>
    </source>
</evidence>
<accession>A0ABU8YW01</accession>
<feature type="non-terminal residue" evidence="2">
    <location>
        <position position="119"/>
    </location>
</feature>
<comment type="caution">
    <text evidence="2">The sequence shown here is derived from an EMBL/GenBank/DDBJ whole genome shotgun (WGS) entry which is preliminary data.</text>
</comment>
<keyword evidence="3" id="KW-1185">Reference proteome</keyword>
<evidence type="ECO:0000256" key="1">
    <source>
        <dbReference type="SAM" id="MobiDB-lite"/>
    </source>
</evidence>
<evidence type="ECO:0000313" key="2">
    <source>
        <dbReference type="EMBL" id="MEK0188480.1"/>
    </source>
</evidence>
<organism evidence="2 3">
    <name type="scientific">Microcoleus anatoxicus PTRS2</name>
    <dbReference type="NCBI Taxonomy" id="2705321"/>
    <lineage>
        <taxon>Bacteria</taxon>
        <taxon>Bacillati</taxon>
        <taxon>Cyanobacteriota</taxon>
        <taxon>Cyanophyceae</taxon>
        <taxon>Oscillatoriophycideae</taxon>
        <taxon>Oscillatoriales</taxon>
        <taxon>Microcoleaceae</taxon>
        <taxon>Microcoleus</taxon>
        <taxon>Microcoleus anatoxicus</taxon>
    </lineage>
</organism>
<name>A0ABU8YW01_9CYAN</name>
<gene>
    <name evidence="2" type="ORF">WMG39_27085</name>
</gene>
<proteinExistence type="predicted"/>
<dbReference type="Proteomes" id="UP001384579">
    <property type="component" value="Unassembled WGS sequence"/>
</dbReference>
<feature type="region of interest" description="Disordered" evidence="1">
    <location>
        <begin position="100"/>
        <end position="119"/>
    </location>
</feature>
<dbReference type="EMBL" id="JBBLXS010000636">
    <property type="protein sequence ID" value="MEK0188480.1"/>
    <property type="molecule type" value="Genomic_DNA"/>
</dbReference>
<protein>
    <submittedName>
        <fullName evidence="2">Uncharacterized protein</fullName>
    </submittedName>
</protein>
<dbReference type="RefSeq" id="WP_340542109.1">
    <property type="nucleotide sequence ID" value="NZ_JBBLXS010000636.1"/>
</dbReference>
<dbReference type="InterPro" id="IPR053860">
    <property type="entry name" value="DUF6932"/>
</dbReference>
<reference evidence="2 3" key="1">
    <citation type="journal article" date="2020" name="Harmful Algae">
        <title>Molecular and morphological characterization of a novel dihydroanatoxin-a producing Microcoleus species (cyanobacteria) from the Russian River, California, USA.</title>
        <authorList>
            <person name="Conklin K.Y."/>
            <person name="Stancheva R."/>
            <person name="Otten T.G."/>
            <person name="Fadness R."/>
            <person name="Boyer G.L."/>
            <person name="Read B."/>
            <person name="Zhang X."/>
            <person name="Sheath R.G."/>
        </authorList>
    </citation>
    <scope>NUCLEOTIDE SEQUENCE [LARGE SCALE GENOMIC DNA]</scope>
    <source>
        <strain evidence="2 3">PTRS2</strain>
    </source>
</reference>
<sequence length="119" mass="13771">MIPEFDENGNLPPGVHFCEWEEFEERFGTTVKRENMIRGLKLAMTQLKAAGARTIYINGSFVTIESNPNDFDTCYDPETVDREYLRMNAPRLFNHSDRNAQKAKYRGEIFPSDEPVGNY</sequence>
<dbReference type="Pfam" id="PF22014">
    <property type="entry name" value="DUF6932"/>
    <property type="match status" value="1"/>
</dbReference>